<reference evidence="1" key="2">
    <citation type="journal article" date="2015" name="ISME J.">
        <title>A new class of marine Euryarchaeota group II from the Mediterranean deep chlorophyll maximum.</title>
        <authorList>
            <person name="Martin-Cuadrado A.B."/>
            <person name="Garcia-Heredia I."/>
            <person name="Molto A.G."/>
            <person name="Lopez-Ubeda R."/>
            <person name="Kimes N."/>
            <person name="Lopez-Garcia P."/>
            <person name="Moreira D."/>
            <person name="Rodriguez-Valera F."/>
        </authorList>
    </citation>
    <scope>NUCLEOTIDE SEQUENCE</scope>
</reference>
<dbReference type="PROSITE" id="PS51257">
    <property type="entry name" value="PROKAR_LIPOPROTEIN"/>
    <property type="match status" value="1"/>
</dbReference>
<dbReference type="AlphaFoldDB" id="A0A1B1T9Y0"/>
<evidence type="ECO:0000313" key="1">
    <source>
        <dbReference type="EMBL" id="ANV79092.1"/>
    </source>
</evidence>
<dbReference type="EMBL" id="KP211813">
    <property type="protein sequence ID" value="ANV79092.1"/>
    <property type="molecule type" value="Genomic_DNA"/>
</dbReference>
<accession>A0A1B1T9Y0</accession>
<protein>
    <recommendedName>
        <fullName evidence="2">Thioredoxin domain-containing protein</fullName>
    </recommendedName>
</protein>
<reference evidence="1" key="1">
    <citation type="submission" date="2014-11" db="EMBL/GenBank/DDBJ databases">
        <authorList>
            <person name="Zhu J."/>
            <person name="Qi W."/>
            <person name="Song R."/>
        </authorList>
    </citation>
    <scope>NUCLEOTIDE SEQUENCE</scope>
</reference>
<proteinExistence type="predicted"/>
<sequence>MKSSIFIFFILVSSALSGCISDGEQVSEDSSSEIPERLSFSAPLLNGSSNITNFILEEYVSDGPVLMLWVAAGCRGCHSWTDLLVDEVENGNISESSLLSVHRYSSFESESYVEEVYGNHQNSSNSVLWPLVLPSEETVVYDLETGYESNSGFYTSFGNPSTPTLQIMDTNGEIIWTSKTYWPTLEVLEEIKFFIN</sequence>
<organism evidence="1">
    <name type="scientific">uncultured Poseidoniia archaeon</name>
    <dbReference type="NCBI Taxonomy" id="1697135"/>
    <lineage>
        <taxon>Archaea</taxon>
        <taxon>Methanobacteriati</taxon>
        <taxon>Thermoplasmatota</taxon>
        <taxon>Candidatus Poseidoniia</taxon>
        <taxon>environmental samples</taxon>
    </lineage>
</organism>
<name>A0A1B1T9Y0_9ARCH</name>
<evidence type="ECO:0008006" key="2">
    <source>
        <dbReference type="Google" id="ProtNLM"/>
    </source>
</evidence>